<comment type="caution">
    <text evidence="1">The sequence shown here is derived from an EMBL/GenBank/DDBJ whole genome shotgun (WGS) entry which is preliminary data.</text>
</comment>
<evidence type="ECO:0008006" key="3">
    <source>
        <dbReference type="Google" id="ProtNLM"/>
    </source>
</evidence>
<proteinExistence type="predicted"/>
<dbReference type="EMBL" id="JBHTKH010000018">
    <property type="protein sequence ID" value="MFD1056386.1"/>
    <property type="molecule type" value="Genomic_DNA"/>
</dbReference>
<name>A0ABW3N0L4_9MICO</name>
<accession>A0ABW3N0L4</accession>
<dbReference type="CDD" id="cd00945">
    <property type="entry name" value="Aldolase_Class_I"/>
    <property type="match status" value="1"/>
</dbReference>
<reference evidence="2" key="1">
    <citation type="journal article" date="2019" name="Int. J. Syst. Evol. Microbiol.">
        <title>The Global Catalogue of Microorganisms (GCM) 10K type strain sequencing project: providing services to taxonomists for standard genome sequencing and annotation.</title>
        <authorList>
            <consortium name="The Broad Institute Genomics Platform"/>
            <consortium name="The Broad Institute Genome Sequencing Center for Infectious Disease"/>
            <person name="Wu L."/>
            <person name="Ma J."/>
        </authorList>
    </citation>
    <scope>NUCLEOTIDE SEQUENCE [LARGE SCALE GENOMIC DNA]</scope>
    <source>
        <strain evidence="2">CCUG 57508</strain>
    </source>
</reference>
<keyword evidence="2" id="KW-1185">Reference proteome</keyword>
<dbReference type="RefSeq" id="WP_386054492.1">
    <property type="nucleotide sequence ID" value="NZ_JBHTKH010000018.1"/>
</dbReference>
<gene>
    <name evidence="1" type="ORF">ACFQ2V_18900</name>
</gene>
<dbReference type="Gene3D" id="3.20.20.70">
    <property type="entry name" value="Aldolase class I"/>
    <property type="match status" value="1"/>
</dbReference>
<dbReference type="Proteomes" id="UP001597046">
    <property type="component" value="Unassembled WGS sequence"/>
</dbReference>
<sequence>MLLTAESCSGCFMEQATMRDEKDTGDMGTSEGELATSTGYDLRGRRLMTVAEFAQGLDLGMHFSHVDGADLDEGCRLALERGLAAVTCRPDQLPMAARQLAGSAVSVVSGLSFHARREAPICGAGWRREARALSGQGATELAVIATPERLRDSGGAPFYDALEELLSAQRADGYRLRVHLDTGGLTDAEITAACQRLAAAGVWMVQGGSWKGERTAFRHLERMRTALGPGPLLKWTHPVTFHVMLLAMAYGVDRFNADVVQLLQEADRKGRYAPIAVPLAGIDF</sequence>
<evidence type="ECO:0000313" key="2">
    <source>
        <dbReference type="Proteomes" id="UP001597046"/>
    </source>
</evidence>
<dbReference type="InterPro" id="IPR013785">
    <property type="entry name" value="Aldolase_TIM"/>
</dbReference>
<protein>
    <recommendedName>
        <fullName evidence="3">2-deoxy-D-ribose 5-phosphate aldolase</fullName>
    </recommendedName>
</protein>
<evidence type="ECO:0000313" key="1">
    <source>
        <dbReference type="EMBL" id="MFD1056386.1"/>
    </source>
</evidence>
<dbReference type="SUPFAM" id="SSF51569">
    <property type="entry name" value="Aldolase"/>
    <property type="match status" value="1"/>
</dbReference>
<organism evidence="1 2">
    <name type="scientific">Terrabacter terrigena</name>
    <dbReference type="NCBI Taxonomy" id="574718"/>
    <lineage>
        <taxon>Bacteria</taxon>
        <taxon>Bacillati</taxon>
        <taxon>Actinomycetota</taxon>
        <taxon>Actinomycetes</taxon>
        <taxon>Micrococcales</taxon>
        <taxon>Intrasporangiaceae</taxon>
        <taxon>Terrabacter</taxon>
    </lineage>
</organism>